<organism evidence="2 3">
    <name type="scientific">Solicola gregarius</name>
    <dbReference type="NCBI Taxonomy" id="2908642"/>
    <lineage>
        <taxon>Bacteria</taxon>
        <taxon>Bacillati</taxon>
        <taxon>Actinomycetota</taxon>
        <taxon>Actinomycetes</taxon>
        <taxon>Propionibacteriales</taxon>
        <taxon>Nocardioidaceae</taxon>
        <taxon>Solicola</taxon>
    </lineage>
</organism>
<evidence type="ECO:0000313" key="3">
    <source>
        <dbReference type="Proteomes" id="UP001164390"/>
    </source>
</evidence>
<name>A0AA46TNH0_9ACTN</name>
<proteinExistence type="predicted"/>
<dbReference type="EMBL" id="CP094970">
    <property type="protein sequence ID" value="UYM07613.1"/>
    <property type="molecule type" value="Genomic_DNA"/>
</dbReference>
<feature type="transmembrane region" description="Helical" evidence="1">
    <location>
        <begin position="100"/>
        <end position="118"/>
    </location>
</feature>
<feature type="transmembrane region" description="Helical" evidence="1">
    <location>
        <begin position="22"/>
        <end position="41"/>
    </location>
</feature>
<evidence type="ECO:0000313" key="2">
    <source>
        <dbReference type="EMBL" id="UYM07613.1"/>
    </source>
</evidence>
<dbReference type="KEGG" id="sgrg:L0C25_11225"/>
<evidence type="ECO:0000256" key="1">
    <source>
        <dbReference type="SAM" id="Phobius"/>
    </source>
</evidence>
<feature type="transmembrane region" description="Helical" evidence="1">
    <location>
        <begin position="130"/>
        <end position="148"/>
    </location>
</feature>
<feature type="transmembrane region" description="Helical" evidence="1">
    <location>
        <begin position="160"/>
        <end position="181"/>
    </location>
</feature>
<feature type="transmembrane region" description="Helical" evidence="1">
    <location>
        <begin position="188"/>
        <end position="208"/>
    </location>
</feature>
<feature type="transmembrane region" description="Helical" evidence="1">
    <location>
        <begin position="288"/>
        <end position="307"/>
    </location>
</feature>
<keyword evidence="3" id="KW-1185">Reference proteome</keyword>
<feature type="transmembrane region" description="Helical" evidence="1">
    <location>
        <begin position="261"/>
        <end position="282"/>
    </location>
</feature>
<gene>
    <name evidence="2" type="ORF">L0C25_11225</name>
</gene>
<dbReference type="Proteomes" id="UP001164390">
    <property type="component" value="Chromosome"/>
</dbReference>
<keyword evidence="1" id="KW-0812">Transmembrane</keyword>
<feature type="transmembrane region" description="Helical" evidence="1">
    <location>
        <begin position="77"/>
        <end position="94"/>
    </location>
</feature>
<reference evidence="2" key="1">
    <citation type="submission" date="2022-01" db="EMBL/GenBank/DDBJ databases">
        <title>Nocardioidaceae gen. sp. A5X3R13.</title>
        <authorList>
            <person name="Lopez Marin M.A."/>
            <person name="Uhlik O."/>
        </authorList>
    </citation>
    <scope>NUCLEOTIDE SEQUENCE</scope>
    <source>
        <strain evidence="2">A5X3R13</strain>
    </source>
</reference>
<dbReference type="RefSeq" id="WP_271636589.1">
    <property type="nucleotide sequence ID" value="NZ_CP094970.1"/>
</dbReference>
<keyword evidence="1" id="KW-1133">Transmembrane helix</keyword>
<feature type="transmembrane region" description="Helical" evidence="1">
    <location>
        <begin position="53"/>
        <end position="70"/>
    </location>
</feature>
<feature type="transmembrane region" description="Helical" evidence="1">
    <location>
        <begin position="235"/>
        <end position="254"/>
    </location>
</feature>
<dbReference type="AlphaFoldDB" id="A0AA46TNH0"/>
<sequence>MTGLYNLPTVGKQRPAVGRAKAFLWFVLWVAGTAAALTGLIDVDAGVDVPDRVAPAGSALLTVLFMVALAHRCGGRVLLWGGLAFVAAATWLVWDPSWLTAGMAVVGAVSSGVLAVMLTRPARTWWSATFEALVAAVIAGTGAIAVAGFEADVLTQRYNITVHILALILTISVVWGLGAGLHGLGRRGFATILGGAVLVLVVLMYGAVLRSYGSSAVTEAVDDTVGWMRDTFGGVPRPSEVLVGFPALVWGVSTRSSRRQGWWMCAFGVIGTGTIATSLVSPDAVVDYVALSSVYSVILGILLGLVVRRIDQMLTGGSGRRARRSEAVAQIRPEPPRTAALR</sequence>
<accession>A0AA46TNH0</accession>
<keyword evidence="1" id="KW-0472">Membrane</keyword>
<protein>
    <submittedName>
        <fullName evidence="2">Uncharacterized protein</fullName>
    </submittedName>
</protein>